<organism evidence="2 3">
    <name type="scientific">Senna tora</name>
    <dbReference type="NCBI Taxonomy" id="362788"/>
    <lineage>
        <taxon>Eukaryota</taxon>
        <taxon>Viridiplantae</taxon>
        <taxon>Streptophyta</taxon>
        <taxon>Embryophyta</taxon>
        <taxon>Tracheophyta</taxon>
        <taxon>Spermatophyta</taxon>
        <taxon>Magnoliopsida</taxon>
        <taxon>eudicotyledons</taxon>
        <taxon>Gunneridae</taxon>
        <taxon>Pentapetalae</taxon>
        <taxon>rosids</taxon>
        <taxon>fabids</taxon>
        <taxon>Fabales</taxon>
        <taxon>Fabaceae</taxon>
        <taxon>Caesalpinioideae</taxon>
        <taxon>Cassia clade</taxon>
        <taxon>Senna</taxon>
    </lineage>
</organism>
<dbReference type="AlphaFoldDB" id="A0A834TR43"/>
<sequence length="73" mass="8346">MRRLTTVVDGFSDSMLFSPLLRGLLLGLGIPSIGVLVKFKDHFAKICYSVSGLKELRKEKTRLKSDRFHDMEF</sequence>
<keyword evidence="1" id="KW-0812">Transmembrane</keyword>
<evidence type="ECO:0000256" key="1">
    <source>
        <dbReference type="SAM" id="Phobius"/>
    </source>
</evidence>
<evidence type="ECO:0000313" key="3">
    <source>
        <dbReference type="Proteomes" id="UP000634136"/>
    </source>
</evidence>
<comment type="caution">
    <text evidence="2">The sequence shown here is derived from an EMBL/GenBank/DDBJ whole genome shotgun (WGS) entry which is preliminary data.</text>
</comment>
<name>A0A834TR43_9FABA</name>
<protein>
    <submittedName>
        <fullName evidence="2">Uncharacterized protein</fullName>
    </submittedName>
</protein>
<dbReference type="EMBL" id="JAAIUW010000006">
    <property type="protein sequence ID" value="KAF7826800.1"/>
    <property type="molecule type" value="Genomic_DNA"/>
</dbReference>
<keyword evidence="1" id="KW-1133">Transmembrane helix</keyword>
<dbReference type="Proteomes" id="UP000634136">
    <property type="component" value="Unassembled WGS sequence"/>
</dbReference>
<accession>A0A834TR43</accession>
<feature type="transmembrane region" description="Helical" evidence="1">
    <location>
        <begin position="20"/>
        <end position="39"/>
    </location>
</feature>
<keyword evidence="3" id="KW-1185">Reference proteome</keyword>
<keyword evidence="1" id="KW-0472">Membrane</keyword>
<gene>
    <name evidence="2" type="ORF">G2W53_017964</name>
</gene>
<reference evidence="2" key="1">
    <citation type="submission" date="2020-09" db="EMBL/GenBank/DDBJ databases">
        <title>Genome-Enabled Discovery of Anthraquinone Biosynthesis in Senna tora.</title>
        <authorList>
            <person name="Kang S.-H."/>
            <person name="Pandey R.P."/>
            <person name="Lee C.-M."/>
            <person name="Sim J.-S."/>
            <person name="Jeong J.-T."/>
            <person name="Choi B.-S."/>
            <person name="Jung M."/>
            <person name="Ginzburg D."/>
            <person name="Zhao K."/>
            <person name="Won S.Y."/>
            <person name="Oh T.-J."/>
            <person name="Yu Y."/>
            <person name="Kim N.-H."/>
            <person name="Lee O.R."/>
            <person name="Lee T.-H."/>
            <person name="Bashyal P."/>
            <person name="Kim T.-S."/>
            <person name="Lee W.-H."/>
            <person name="Kawkins C."/>
            <person name="Kim C.-K."/>
            <person name="Kim J.S."/>
            <person name="Ahn B.O."/>
            <person name="Rhee S.Y."/>
            <person name="Sohng J.K."/>
        </authorList>
    </citation>
    <scope>NUCLEOTIDE SEQUENCE</scope>
    <source>
        <tissue evidence="2">Leaf</tissue>
    </source>
</reference>
<proteinExistence type="predicted"/>
<evidence type="ECO:0000313" key="2">
    <source>
        <dbReference type="EMBL" id="KAF7826800.1"/>
    </source>
</evidence>